<sequence length="131" mass="14961">MKRDKAGSNQPRRIDCLELACLTEHPETVPRLPLAHVFYALVCIFKMRPEMEQPRPMDDGFSTSEVAHTGHWHAGKKNPHKVASGLMRLYCIQCHSVIRKNLIFGPLGVSFASLISSLHLMMNQSYKFWLL</sequence>
<evidence type="ECO:0000256" key="1">
    <source>
        <dbReference type="SAM" id="Phobius"/>
    </source>
</evidence>
<gene>
    <name evidence="2" type="ORF">CTI12_AA575030</name>
</gene>
<evidence type="ECO:0000313" key="3">
    <source>
        <dbReference type="Proteomes" id="UP000245207"/>
    </source>
</evidence>
<organism evidence="2 3">
    <name type="scientific">Artemisia annua</name>
    <name type="common">Sweet wormwood</name>
    <dbReference type="NCBI Taxonomy" id="35608"/>
    <lineage>
        <taxon>Eukaryota</taxon>
        <taxon>Viridiplantae</taxon>
        <taxon>Streptophyta</taxon>
        <taxon>Embryophyta</taxon>
        <taxon>Tracheophyta</taxon>
        <taxon>Spermatophyta</taxon>
        <taxon>Magnoliopsida</taxon>
        <taxon>eudicotyledons</taxon>
        <taxon>Gunneridae</taxon>
        <taxon>Pentapetalae</taxon>
        <taxon>asterids</taxon>
        <taxon>campanulids</taxon>
        <taxon>Asterales</taxon>
        <taxon>Asteraceae</taxon>
        <taxon>Asteroideae</taxon>
        <taxon>Anthemideae</taxon>
        <taxon>Artemisiinae</taxon>
        <taxon>Artemisia</taxon>
    </lineage>
</organism>
<keyword evidence="1" id="KW-1133">Transmembrane helix</keyword>
<accession>A0A2U1KKN4</accession>
<dbReference type="Proteomes" id="UP000245207">
    <property type="component" value="Unassembled WGS sequence"/>
</dbReference>
<dbReference type="AlphaFoldDB" id="A0A2U1KKN4"/>
<comment type="caution">
    <text evidence="2">The sequence shown here is derived from an EMBL/GenBank/DDBJ whole genome shotgun (WGS) entry which is preliminary data.</text>
</comment>
<keyword evidence="1" id="KW-0812">Transmembrane</keyword>
<keyword evidence="3" id="KW-1185">Reference proteome</keyword>
<name>A0A2U1KKN4_ARTAN</name>
<reference evidence="2 3" key="1">
    <citation type="journal article" date="2018" name="Mol. Plant">
        <title>The genome of Artemisia annua provides insight into the evolution of Asteraceae family and artemisinin biosynthesis.</title>
        <authorList>
            <person name="Shen Q."/>
            <person name="Zhang L."/>
            <person name="Liao Z."/>
            <person name="Wang S."/>
            <person name="Yan T."/>
            <person name="Shi P."/>
            <person name="Liu M."/>
            <person name="Fu X."/>
            <person name="Pan Q."/>
            <person name="Wang Y."/>
            <person name="Lv Z."/>
            <person name="Lu X."/>
            <person name="Zhang F."/>
            <person name="Jiang W."/>
            <person name="Ma Y."/>
            <person name="Chen M."/>
            <person name="Hao X."/>
            <person name="Li L."/>
            <person name="Tang Y."/>
            <person name="Lv G."/>
            <person name="Zhou Y."/>
            <person name="Sun X."/>
            <person name="Brodelius P.E."/>
            <person name="Rose J.K.C."/>
            <person name="Tang K."/>
        </authorList>
    </citation>
    <scope>NUCLEOTIDE SEQUENCE [LARGE SCALE GENOMIC DNA]</scope>
    <source>
        <strain evidence="3">cv. Huhao1</strain>
        <tissue evidence="2">Leaf</tissue>
    </source>
</reference>
<feature type="transmembrane region" description="Helical" evidence="1">
    <location>
        <begin position="102"/>
        <end position="122"/>
    </location>
</feature>
<evidence type="ECO:0000313" key="2">
    <source>
        <dbReference type="EMBL" id="PWA37213.1"/>
    </source>
</evidence>
<proteinExistence type="predicted"/>
<dbReference type="EMBL" id="PKPP01017108">
    <property type="protein sequence ID" value="PWA37213.1"/>
    <property type="molecule type" value="Genomic_DNA"/>
</dbReference>
<keyword evidence="1" id="KW-0472">Membrane</keyword>
<protein>
    <submittedName>
        <fullName evidence="2">Uncharacterized protein</fullName>
    </submittedName>
</protein>